<evidence type="ECO:0000313" key="9">
    <source>
        <dbReference type="Proteomes" id="UP001524383"/>
    </source>
</evidence>
<dbReference type="HAMAP" id="MF_00104">
    <property type="entry name" value="RNase_III"/>
    <property type="match status" value="1"/>
</dbReference>
<protein>
    <submittedName>
        <fullName evidence="8">Ribonuclease III</fullName>
    </submittedName>
</protein>
<dbReference type="Gene3D" id="1.10.1520.10">
    <property type="entry name" value="Ribonuclease III domain"/>
    <property type="match status" value="1"/>
</dbReference>
<gene>
    <name evidence="8" type="ORF">FTO68_02360</name>
</gene>
<sequence length="233" mass="26317">MEESRKQQLLDILNGPYFRIEKTTEEALALYDTALTHSSLANEMKQQGMECEDYERLEFFGNYFLDFVIAEHLYSSTSHPVGEMKRRLEVTENYNLAHIVMEYDLGLDDAVLLSKGTILKDSIIADTFEAFIGAIYINLGLEKAREVIIRIFPTEIEKVSGDKNAKGLLQEYCLSHKMSRPEYSYVKSGQDHAPTWTASVMIGKTKCGEGSGTKKQKAAIDAAREALRKLNAE</sequence>
<accession>A0ABD4TJY4</accession>
<proteinExistence type="inferred from homology"/>
<dbReference type="PROSITE" id="PS50142">
    <property type="entry name" value="RNASE_3_2"/>
    <property type="match status" value="1"/>
</dbReference>
<dbReference type="Proteomes" id="UP001524383">
    <property type="component" value="Unassembled WGS sequence"/>
</dbReference>
<dbReference type="RefSeq" id="WP_255331755.1">
    <property type="nucleotide sequence ID" value="NZ_VOTZ01000003.1"/>
</dbReference>
<dbReference type="SUPFAM" id="SSF69065">
    <property type="entry name" value="RNase III domain-like"/>
    <property type="match status" value="1"/>
</dbReference>
<keyword evidence="5" id="KW-0694">RNA-binding</keyword>
<name>A0ABD4TJY4_9EURY</name>
<dbReference type="SUPFAM" id="SSF54768">
    <property type="entry name" value="dsRNA-binding domain-like"/>
    <property type="match status" value="1"/>
</dbReference>
<evidence type="ECO:0000259" key="7">
    <source>
        <dbReference type="PROSITE" id="PS50142"/>
    </source>
</evidence>
<dbReference type="GO" id="GO:0004519">
    <property type="term" value="F:endonuclease activity"/>
    <property type="evidence" value="ECO:0007669"/>
    <property type="project" value="UniProtKB-KW"/>
</dbReference>
<dbReference type="SMART" id="SM00535">
    <property type="entry name" value="RIBOc"/>
    <property type="match status" value="1"/>
</dbReference>
<keyword evidence="3" id="KW-0255">Endonuclease</keyword>
<comment type="caution">
    <text evidence="8">The sequence shown here is derived from an EMBL/GenBank/DDBJ whole genome shotgun (WGS) entry which is preliminary data.</text>
</comment>
<dbReference type="SMART" id="SM00358">
    <property type="entry name" value="DSRM"/>
    <property type="match status" value="1"/>
</dbReference>
<comment type="similarity">
    <text evidence="1">Belongs to the ribonuclease III family.</text>
</comment>
<dbReference type="InterPro" id="IPR011907">
    <property type="entry name" value="RNase_III"/>
</dbReference>
<dbReference type="EMBL" id="VOTZ01000003">
    <property type="protein sequence ID" value="MCQ1537832.1"/>
    <property type="molecule type" value="Genomic_DNA"/>
</dbReference>
<dbReference type="PANTHER" id="PTHR11207:SF0">
    <property type="entry name" value="RIBONUCLEASE 3"/>
    <property type="match status" value="1"/>
</dbReference>
<dbReference type="PANTHER" id="PTHR11207">
    <property type="entry name" value="RIBONUCLEASE III"/>
    <property type="match status" value="1"/>
</dbReference>
<keyword evidence="4" id="KW-0378">Hydrolase</keyword>
<dbReference type="GO" id="GO:0016787">
    <property type="term" value="F:hydrolase activity"/>
    <property type="evidence" value="ECO:0007669"/>
    <property type="project" value="UniProtKB-KW"/>
</dbReference>
<dbReference type="PROSITE" id="PS50137">
    <property type="entry name" value="DS_RBD"/>
    <property type="match status" value="1"/>
</dbReference>
<evidence type="ECO:0000313" key="8">
    <source>
        <dbReference type="EMBL" id="MCQ1537832.1"/>
    </source>
</evidence>
<dbReference type="AlphaFoldDB" id="A0ABD4TJY4"/>
<dbReference type="GO" id="GO:0003723">
    <property type="term" value="F:RNA binding"/>
    <property type="evidence" value="ECO:0007669"/>
    <property type="project" value="UniProtKB-KW"/>
</dbReference>
<keyword evidence="9" id="KW-1185">Reference proteome</keyword>
<evidence type="ECO:0000256" key="3">
    <source>
        <dbReference type="ARBA" id="ARBA00022759"/>
    </source>
</evidence>
<feature type="domain" description="DRBM" evidence="6">
    <location>
        <begin position="164"/>
        <end position="232"/>
    </location>
</feature>
<evidence type="ECO:0000259" key="6">
    <source>
        <dbReference type="PROSITE" id="PS50137"/>
    </source>
</evidence>
<reference evidence="8 9" key="1">
    <citation type="submission" date="2019-08" db="EMBL/GenBank/DDBJ databases">
        <authorList>
            <person name="Chen S.-C."/>
            <person name="Lai M.-C."/>
            <person name="You Y.-T."/>
        </authorList>
    </citation>
    <scope>NUCLEOTIDE SEQUENCE [LARGE SCALE GENOMIC DNA]</scope>
    <source>
        <strain evidence="8 9">P2F9704a</strain>
    </source>
</reference>
<dbReference type="CDD" id="cd10845">
    <property type="entry name" value="DSRM_RNAse_III_family"/>
    <property type="match status" value="1"/>
</dbReference>
<dbReference type="Gene3D" id="3.30.160.20">
    <property type="match status" value="1"/>
</dbReference>
<dbReference type="Pfam" id="PF14622">
    <property type="entry name" value="Ribonucleas_3_3"/>
    <property type="match status" value="1"/>
</dbReference>
<dbReference type="InterPro" id="IPR014720">
    <property type="entry name" value="dsRBD_dom"/>
</dbReference>
<evidence type="ECO:0000256" key="2">
    <source>
        <dbReference type="ARBA" id="ARBA00022722"/>
    </source>
</evidence>
<dbReference type="InterPro" id="IPR036389">
    <property type="entry name" value="RNase_III_sf"/>
</dbReference>
<evidence type="ECO:0000256" key="1">
    <source>
        <dbReference type="ARBA" id="ARBA00010183"/>
    </source>
</evidence>
<evidence type="ECO:0000256" key="4">
    <source>
        <dbReference type="ARBA" id="ARBA00022801"/>
    </source>
</evidence>
<evidence type="ECO:0000256" key="5">
    <source>
        <dbReference type="ARBA" id="ARBA00022884"/>
    </source>
</evidence>
<dbReference type="InterPro" id="IPR000999">
    <property type="entry name" value="RNase_III_dom"/>
</dbReference>
<keyword evidence="2" id="KW-0540">Nuclease</keyword>
<feature type="domain" description="RNase III" evidence="7">
    <location>
        <begin position="30"/>
        <end position="140"/>
    </location>
</feature>
<organism evidence="8 9">
    <name type="scientific">Methanocalculus taiwanensis</name>
    <dbReference type="NCBI Taxonomy" id="106207"/>
    <lineage>
        <taxon>Archaea</taxon>
        <taxon>Methanobacteriati</taxon>
        <taxon>Methanobacteriota</taxon>
        <taxon>Stenosarchaea group</taxon>
        <taxon>Methanomicrobia</taxon>
        <taxon>Methanomicrobiales</taxon>
        <taxon>Methanocalculaceae</taxon>
        <taxon>Methanocalculus</taxon>
    </lineage>
</organism>
<dbReference type="CDD" id="cd00593">
    <property type="entry name" value="RIBOc"/>
    <property type="match status" value="1"/>
</dbReference>
<dbReference type="Pfam" id="PF00035">
    <property type="entry name" value="dsrm"/>
    <property type="match status" value="1"/>
</dbReference>